<dbReference type="AlphaFoldDB" id="A0A124GQZ5"/>
<sequence length="67" mass="7739">MHNFGAKWLALEKQDDQHVKKNLERSDGTRRRMPADESSPKPASGIHKKKKKKKKKKKRNQSNSSPS</sequence>
<evidence type="ECO:0000313" key="3">
    <source>
        <dbReference type="Proteomes" id="UP000055045"/>
    </source>
</evidence>
<name>A0A124GQZ5_PENFR</name>
<evidence type="ECO:0000313" key="2">
    <source>
        <dbReference type="EMBL" id="KUM59673.1"/>
    </source>
</evidence>
<feature type="compositionally biased region" description="Basic and acidic residues" evidence="1">
    <location>
        <begin position="10"/>
        <end position="39"/>
    </location>
</feature>
<organism evidence="2 3">
    <name type="scientific">Penicillium freii</name>
    <dbReference type="NCBI Taxonomy" id="48697"/>
    <lineage>
        <taxon>Eukaryota</taxon>
        <taxon>Fungi</taxon>
        <taxon>Dikarya</taxon>
        <taxon>Ascomycota</taxon>
        <taxon>Pezizomycotina</taxon>
        <taxon>Eurotiomycetes</taxon>
        <taxon>Eurotiomycetidae</taxon>
        <taxon>Eurotiales</taxon>
        <taxon>Aspergillaceae</taxon>
        <taxon>Penicillium</taxon>
    </lineage>
</organism>
<keyword evidence="3" id="KW-1185">Reference proteome</keyword>
<comment type="caution">
    <text evidence="2">The sequence shown here is derived from an EMBL/GenBank/DDBJ whole genome shotgun (WGS) entry which is preliminary data.</text>
</comment>
<dbReference type="Proteomes" id="UP000055045">
    <property type="component" value="Unassembled WGS sequence"/>
</dbReference>
<proteinExistence type="predicted"/>
<protein>
    <submittedName>
        <fullName evidence="2">Uncharacterized protein</fullName>
    </submittedName>
</protein>
<evidence type="ECO:0000256" key="1">
    <source>
        <dbReference type="SAM" id="MobiDB-lite"/>
    </source>
</evidence>
<feature type="compositionally biased region" description="Basic residues" evidence="1">
    <location>
        <begin position="46"/>
        <end position="60"/>
    </location>
</feature>
<reference evidence="2 3" key="1">
    <citation type="submission" date="2015-10" db="EMBL/GenBank/DDBJ databases">
        <title>Genome sequencing of Penicillium freii.</title>
        <authorList>
            <person name="Nguyen H.D."/>
            <person name="Visagie C.M."/>
            <person name="Seifert K.A."/>
        </authorList>
    </citation>
    <scope>NUCLEOTIDE SEQUENCE [LARGE SCALE GENOMIC DNA]</scope>
    <source>
        <strain evidence="2 3">DAOM 242723</strain>
    </source>
</reference>
<dbReference type="EMBL" id="LLXE01000212">
    <property type="protein sequence ID" value="KUM59673.1"/>
    <property type="molecule type" value="Genomic_DNA"/>
</dbReference>
<gene>
    <name evidence="2" type="ORF">ACN42_g7450</name>
</gene>
<accession>A0A124GQZ5</accession>
<feature type="region of interest" description="Disordered" evidence="1">
    <location>
        <begin position="1"/>
        <end position="67"/>
    </location>
</feature>